<comment type="caution">
    <text evidence="4">The sequence shown here is derived from an EMBL/GenBank/DDBJ whole genome shotgun (WGS) entry which is preliminary data.</text>
</comment>
<name>A0AAN8V5Q1_9MAGN</name>
<comment type="similarity">
    <text evidence="1">Belongs to the IWR1/SLC7A6OS family.</text>
</comment>
<dbReference type="EMBL" id="JBAMMX010000015">
    <property type="protein sequence ID" value="KAK6927174.1"/>
    <property type="molecule type" value="Genomic_DNA"/>
</dbReference>
<dbReference type="AlphaFoldDB" id="A0AAN8V5Q1"/>
<evidence type="ECO:0000313" key="4">
    <source>
        <dbReference type="EMBL" id="KAK6927174.1"/>
    </source>
</evidence>
<organism evidence="4 5">
    <name type="scientific">Dillenia turbinata</name>
    <dbReference type="NCBI Taxonomy" id="194707"/>
    <lineage>
        <taxon>Eukaryota</taxon>
        <taxon>Viridiplantae</taxon>
        <taxon>Streptophyta</taxon>
        <taxon>Embryophyta</taxon>
        <taxon>Tracheophyta</taxon>
        <taxon>Spermatophyta</taxon>
        <taxon>Magnoliopsida</taxon>
        <taxon>eudicotyledons</taxon>
        <taxon>Gunneridae</taxon>
        <taxon>Pentapetalae</taxon>
        <taxon>Dilleniales</taxon>
        <taxon>Dilleniaceae</taxon>
        <taxon>Dillenia</taxon>
    </lineage>
</organism>
<evidence type="ECO:0000256" key="2">
    <source>
        <dbReference type="SAM" id="MobiDB-lite"/>
    </source>
</evidence>
<feature type="compositionally biased region" description="Acidic residues" evidence="2">
    <location>
        <begin position="326"/>
        <end position="341"/>
    </location>
</feature>
<gene>
    <name evidence="4" type="ORF">RJ641_008893</name>
</gene>
<dbReference type="Pfam" id="PF08574">
    <property type="entry name" value="Iwr1"/>
    <property type="match status" value="1"/>
</dbReference>
<dbReference type="InterPro" id="IPR013883">
    <property type="entry name" value="TF_Iwr1_dom"/>
</dbReference>
<reference evidence="4 5" key="1">
    <citation type="submission" date="2023-12" db="EMBL/GenBank/DDBJ databases">
        <title>A high-quality genome assembly for Dillenia turbinata (Dilleniales).</title>
        <authorList>
            <person name="Chanderbali A."/>
        </authorList>
    </citation>
    <scope>NUCLEOTIDE SEQUENCE [LARGE SCALE GENOMIC DNA]</scope>
    <source>
        <strain evidence="4">LSX21</strain>
        <tissue evidence="4">Leaf</tissue>
    </source>
</reference>
<proteinExistence type="inferred from homology"/>
<evidence type="ECO:0000313" key="5">
    <source>
        <dbReference type="Proteomes" id="UP001370490"/>
    </source>
</evidence>
<dbReference type="Proteomes" id="UP001370490">
    <property type="component" value="Unassembled WGS sequence"/>
</dbReference>
<evidence type="ECO:0000259" key="3">
    <source>
        <dbReference type="Pfam" id="PF08574"/>
    </source>
</evidence>
<feature type="region of interest" description="Disordered" evidence="2">
    <location>
        <begin position="265"/>
        <end position="363"/>
    </location>
</feature>
<protein>
    <submittedName>
        <fullName evidence="4">Transcription factor Iwr1 domain</fullName>
    </submittedName>
</protein>
<feature type="compositionally biased region" description="Acidic residues" evidence="2">
    <location>
        <begin position="281"/>
        <end position="292"/>
    </location>
</feature>
<accession>A0AAN8V5Q1</accession>
<dbReference type="PANTHER" id="PTHR31934">
    <property type="entry name" value="ALPHA/BETA-HYDROLASES SUPERFAMILY PROTEIN"/>
    <property type="match status" value="1"/>
</dbReference>
<feature type="domain" description="Transcription factor Iwr1" evidence="3">
    <location>
        <begin position="222"/>
        <end position="285"/>
    </location>
</feature>
<keyword evidence="5" id="KW-1185">Reference proteome</keyword>
<evidence type="ECO:0000256" key="1">
    <source>
        <dbReference type="ARBA" id="ARBA00010218"/>
    </source>
</evidence>
<sequence length="363" mass="41741">MAEVGEPSSAPPYSSVEKPVFVRVKRRASHSPVNAFWLEINERPLKRPLLDFDKLSITDSPEKEKPNSKKVFVQHVETVCSSDATIDVLRSLVPNSTKILDDKEHGKDGKHIVKRESIRQKQDELLLKARHEREVLARSARFEQIWRSRKGKKEAIHEDGLYKLCHVYDVVSVDEEEISRETKVQEELSVEDQKLLCSYLPLIQECIPDAVADIESDILSSDDYVYDLYTVKDGMELTDETSSSPFPLVQVDYDDEIFDDVADSEYETDDSNAEDNPINDYPEEESCEDEEDISRSSGHESEDSEGESDSNRSSVLQDSERHHEDDDLFYEDDMYGVDDDYDNKICSSNDDDGEDEDMRWAYR</sequence>
<dbReference type="PANTHER" id="PTHR31934:SF2">
    <property type="entry name" value="RNA-DIRECTED DNA METHYLATION 4"/>
    <property type="match status" value="1"/>
</dbReference>